<proteinExistence type="predicted"/>
<accession>A0ABR2JEN5</accession>
<feature type="region of interest" description="Disordered" evidence="1">
    <location>
        <begin position="1"/>
        <end position="22"/>
    </location>
</feature>
<comment type="caution">
    <text evidence="2">The sequence shown here is derived from an EMBL/GenBank/DDBJ whole genome shotgun (WGS) entry which is preliminary data.</text>
</comment>
<protein>
    <submittedName>
        <fullName evidence="2">Uncharacterized protein</fullName>
    </submittedName>
</protein>
<dbReference type="Proteomes" id="UP001470230">
    <property type="component" value="Unassembled WGS sequence"/>
</dbReference>
<sequence length="88" mass="9894">MRGCSLSTQRRLRAKNAAQKRWHNEEVHDNDVQIADPIMMAVACIENGSTNTKSRGILAAQGIESPPKSTYYYNQRKVIATVDELCNE</sequence>
<gene>
    <name evidence="2" type="ORF">M9Y10_006186</name>
</gene>
<evidence type="ECO:0000256" key="1">
    <source>
        <dbReference type="SAM" id="MobiDB-lite"/>
    </source>
</evidence>
<evidence type="ECO:0000313" key="2">
    <source>
        <dbReference type="EMBL" id="KAK8876003.1"/>
    </source>
</evidence>
<reference evidence="2 3" key="1">
    <citation type="submission" date="2024-04" db="EMBL/GenBank/DDBJ databases">
        <title>Tritrichomonas musculus Genome.</title>
        <authorList>
            <person name="Alves-Ferreira E."/>
            <person name="Grigg M."/>
            <person name="Lorenzi H."/>
            <person name="Galac M."/>
        </authorList>
    </citation>
    <scope>NUCLEOTIDE SEQUENCE [LARGE SCALE GENOMIC DNA]</scope>
    <source>
        <strain evidence="2 3">EAF2021</strain>
    </source>
</reference>
<dbReference type="EMBL" id="JAPFFF010000012">
    <property type="protein sequence ID" value="KAK8876003.1"/>
    <property type="molecule type" value="Genomic_DNA"/>
</dbReference>
<keyword evidence="3" id="KW-1185">Reference proteome</keyword>
<evidence type="ECO:0000313" key="3">
    <source>
        <dbReference type="Proteomes" id="UP001470230"/>
    </source>
</evidence>
<organism evidence="2 3">
    <name type="scientific">Tritrichomonas musculus</name>
    <dbReference type="NCBI Taxonomy" id="1915356"/>
    <lineage>
        <taxon>Eukaryota</taxon>
        <taxon>Metamonada</taxon>
        <taxon>Parabasalia</taxon>
        <taxon>Tritrichomonadida</taxon>
        <taxon>Tritrichomonadidae</taxon>
        <taxon>Tritrichomonas</taxon>
    </lineage>
</organism>
<name>A0ABR2JEN5_9EUKA</name>
<feature type="compositionally biased region" description="Basic residues" evidence="1">
    <location>
        <begin position="10"/>
        <end position="21"/>
    </location>
</feature>